<accession>A0A1H3PV54</accession>
<dbReference type="Proteomes" id="UP000242415">
    <property type="component" value="Unassembled WGS sequence"/>
</dbReference>
<protein>
    <submittedName>
        <fullName evidence="2">Uncharacterized protein</fullName>
    </submittedName>
</protein>
<organism evidence="2 3">
    <name type="scientific">Micromonospora pattaloongensis</name>
    <dbReference type="NCBI Taxonomy" id="405436"/>
    <lineage>
        <taxon>Bacteria</taxon>
        <taxon>Bacillati</taxon>
        <taxon>Actinomycetota</taxon>
        <taxon>Actinomycetes</taxon>
        <taxon>Micromonosporales</taxon>
        <taxon>Micromonosporaceae</taxon>
        <taxon>Micromonospora</taxon>
    </lineage>
</organism>
<proteinExistence type="predicted"/>
<keyword evidence="1" id="KW-0812">Transmembrane</keyword>
<dbReference type="AlphaFoldDB" id="A0A1H3PV54"/>
<name>A0A1H3PV54_9ACTN</name>
<reference evidence="3" key="1">
    <citation type="submission" date="2016-10" db="EMBL/GenBank/DDBJ databases">
        <authorList>
            <person name="Varghese N."/>
            <person name="Submissions S."/>
        </authorList>
    </citation>
    <scope>NUCLEOTIDE SEQUENCE [LARGE SCALE GENOMIC DNA]</scope>
    <source>
        <strain evidence="3">DSM 45245</strain>
    </source>
</reference>
<gene>
    <name evidence="2" type="ORF">SAMN05444365_10540</name>
</gene>
<dbReference type="RefSeq" id="WP_245736670.1">
    <property type="nucleotide sequence ID" value="NZ_FNPH01000005.1"/>
</dbReference>
<keyword evidence="1" id="KW-1133">Transmembrane helix</keyword>
<keyword evidence="1" id="KW-0472">Membrane</keyword>
<dbReference type="STRING" id="405436.SAMN05444365_10540"/>
<keyword evidence="3" id="KW-1185">Reference proteome</keyword>
<sequence>MSAHIREAVAALKHDTAALKLAPPAQVRARGEALRRKRVAGSVAAASVLTAVGVFAAVSATADRGTNPSPPPVGASAAVTSAAALDCGSHKLGPSEGLPPAAITCFLDAVEARRPARLAEIWPTIEGDLIRTDYVADSDGAVQVTMDTRQDRFGSRRITRRTCTGPVVDDKRIGFTQCSSPEAV</sequence>
<feature type="transmembrane region" description="Helical" evidence="1">
    <location>
        <begin position="39"/>
        <end position="62"/>
    </location>
</feature>
<evidence type="ECO:0000256" key="1">
    <source>
        <dbReference type="SAM" id="Phobius"/>
    </source>
</evidence>
<evidence type="ECO:0000313" key="3">
    <source>
        <dbReference type="Proteomes" id="UP000242415"/>
    </source>
</evidence>
<dbReference type="EMBL" id="FNPH01000005">
    <property type="protein sequence ID" value="SDZ04821.1"/>
    <property type="molecule type" value="Genomic_DNA"/>
</dbReference>
<evidence type="ECO:0000313" key="2">
    <source>
        <dbReference type="EMBL" id="SDZ04821.1"/>
    </source>
</evidence>